<sequence>MHITLLPLRQATTHAMGLRALRLALAQVRPSQLLVLPGQWLNSAERPLAPAAAQALLEELSSWAAQHRCLVFSGSWWEQSPGAPRCASYLLDERGELLHSLIRRQHGSASSLPVVDTALGRLGLLNANDVWAWESTRVQSLQGAQLVLVAGQLGAHQQRQQEAALWGLATLSCVGIAFASAASAQDPGLLCLALPDGVRGRSQDSAEPLHLALDPACLPQLRDADLTFRNTLWFGLWSRRKELYAPLTQAPHA</sequence>
<evidence type="ECO:0000259" key="1">
    <source>
        <dbReference type="Pfam" id="PF00795"/>
    </source>
</evidence>
<dbReference type="Proteomes" id="UP001606099">
    <property type="component" value="Unassembled WGS sequence"/>
</dbReference>
<dbReference type="GO" id="GO:0016787">
    <property type="term" value="F:hydrolase activity"/>
    <property type="evidence" value="ECO:0007669"/>
    <property type="project" value="UniProtKB-KW"/>
</dbReference>
<dbReference type="SUPFAM" id="SSF56317">
    <property type="entry name" value="Carbon-nitrogen hydrolase"/>
    <property type="match status" value="1"/>
</dbReference>
<proteinExistence type="predicted"/>
<keyword evidence="2" id="KW-0378">Hydrolase</keyword>
<protein>
    <submittedName>
        <fullName evidence="2">Nitrilase-related carbon-nitrogen hydrolase</fullName>
    </submittedName>
</protein>
<name>A0ABW7FTX7_9BURK</name>
<dbReference type="Pfam" id="PF00795">
    <property type="entry name" value="CN_hydrolase"/>
    <property type="match status" value="1"/>
</dbReference>
<keyword evidence="3" id="KW-1185">Reference proteome</keyword>
<evidence type="ECO:0000313" key="2">
    <source>
        <dbReference type="EMBL" id="MFG6447786.1"/>
    </source>
</evidence>
<organism evidence="2 3">
    <name type="scientific">Roseateles rivi</name>
    <dbReference type="NCBI Taxonomy" id="3299028"/>
    <lineage>
        <taxon>Bacteria</taxon>
        <taxon>Pseudomonadati</taxon>
        <taxon>Pseudomonadota</taxon>
        <taxon>Betaproteobacteria</taxon>
        <taxon>Burkholderiales</taxon>
        <taxon>Sphaerotilaceae</taxon>
        <taxon>Roseateles</taxon>
    </lineage>
</organism>
<accession>A0ABW7FTX7</accession>
<evidence type="ECO:0000313" key="3">
    <source>
        <dbReference type="Proteomes" id="UP001606099"/>
    </source>
</evidence>
<comment type="caution">
    <text evidence="2">The sequence shown here is derived from an EMBL/GenBank/DDBJ whole genome shotgun (WGS) entry which is preliminary data.</text>
</comment>
<dbReference type="EMBL" id="JBIGHZ010000002">
    <property type="protein sequence ID" value="MFG6447786.1"/>
    <property type="molecule type" value="Genomic_DNA"/>
</dbReference>
<reference evidence="2 3" key="1">
    <citation type="submission" date="2024-08" db="EMBL/GenBank/DDBJ databases">
        <authorList>
            <person name="Lu H."/>
        </authorList>
    </citation>
    <scope>NUCLEOTIDE SEQUENCE [LARGE SCALE GENOMIC DNA]</scope>
    <source>
        <strain evidence="2 3">BYS180W</strain>
    </source>
</reference>
<dbReference type="InterPro" id="IPR003010">
    <property type="entry name" value="C-N_Hydrolase"/>
</dbReference>
<dbReference type="InterPro" id="IPR036526">
    <property type="entry name" value="C-N_Hydrolase_sf"/>
</dbReference>
<feature type="domain" description="CN hydrolase" evidence="1">
    <location>
        <begin position="17"/>
        <end position="153"/>
    </location>
</feature>
<dbReference type="Gene3D" id="3.60.110.10">
    <property type="entry name" value="Carbon-nitrogen hydrolase"/>
    <property type="match status" value="1"/>
</dbReference>
<gene>
    <name evidence="2" type="ORF">ACG0Z6_05945</name>
</gene>
<dbReference type="RefSeq" id="WP_394459451.1">
    <property type="nucleotide sequence ID" value="NZ_JBIGHZ010000002.1"/>
</dbReference>